<organism evidence="2 5">
    <name type="scientific">Arthrobacter bambusae</name>
    <dbReference type="NCBI Taxonomy" id="1338426"/>
    <lineage>
        <taxon>Bacteria</taxon>
        <taxon>Bacillati</taxon>
        <taxon>Actinomycetota</taxon>
        <taxon>Actinomycetes</taxon>
        <taxon>Micrococcales</taxon>
        <taxon>Micrococcaceae</taxon>
        <taxon>Arthrobacter</taxon>
    </lineage>
</organism>
<dbReference type="AlphaFoldDB" id="A0AAW8D988"/>
<evidence type="ECO:0000256" key="1">
    <source>
        <dbReference type="SAM" id="MobiDB-lite"/>
    </source>
</evidence>
<evidence type="ECO:0000313" key="4">
    <source>
        <dbReference type="Proteomes" id="UP001230951"/>
    </source>
</evidence>
<feature type="compositionally biased region" description="Acidic residues" evidence="1">
    <location>
        <begin position="188"/>
        <end position="198"/>
    </location>
</feature>
<protein>
    <submittedName>
        <fullName evidence="2">Uncharacterized protein</fullName>
    </submittedName>
</protein>
<name>A0AAW8D988_9MICC</name>
<dbReference type="EMBL" id="JAUSRG010000001">
    <property type="protein sequence ID" value="MDP9903199.1"/>
    <property type="molecule type" value="Genomic_DNA"/>
</dbReference>
<accession>A0AAW8D988</accession>
<gene>
    <name evidence="2" type="ORF">J2S90_000139</name>
    <name evidence="3" type="ORF">J2S93_001564</name>
</gene>
<dbReference type="EMBL" id="JAUSTF010000002">
    <property type="protein sequence ID" value="MDQ0180148.1"/>
    <property type="molecule type" value="Genomic_DNA"/>
</dbReference>
<evidence type="ECO:0000313" key="2">
    <source>
        <dbReference type="EMBL" id="MDP9903199.1"/>
    </source>
</evidence>
<evidence type="ECO:0000313" key="5">
    <source>
        <dbReference type="Proteomes" id="UP001242995"/>
    </source>
</evidence>
<proteinExistence type="predicted"/>
<dbReference type="RefSeq" id="WP_306958820.1">
    <property type="nucleotide sequence ID" value="NZ_JAUSRG010000001.1"/>
</dbReference>
<feature type="region of interest" description="Disordered" evidence="1">
    <location>
        <begin position="176"/>
        <end position="210"/>
    </location>
</feature>
<dbReference type="Proteomes" id="UP001230951">
    <property type="component" value="Unassembled WGS sequence"/>
</dbReference>
<dbReference type="Proteomes" id="UP001242995">
    <property type="component" value="Unassembled WGS sequence"/>
</dbReference>
<sequence length="210" mass="22756">MDFRKQTRGENALKKVPLVIAFYDNGVAPSRKEPGKVGAYFGSAYGHPDASIGKNQTNLALLTERKDVDGEKRYNHSTAFYPEQMEAIKAAAGDNTAPLLDKEGNRRGTIYGVTADLMSVKREIDGEKKAVGFMPNTKTLAASEFSVAEVDGKTINQRIFESERAAVAARDAKHAEAKQIEPVAEAAAEAEAETEVESEQPIAAEEPELV</sequence>
<evidence type="ECO:0000313" key="3">
    <source>
        <dbReference type="EMBL" id="MDQ0180148.1"/>
    </source>
</evidence>
<comment type="caution">
    <text evidence="2">The sequence shown here is derived from an EMBL/GenBank/DDBJ whole genome shotgun (WGS) entry which is preliminary data.</text>
</comment>
<keyword evidence="4" id="KW-1185">Reference proteome</keyword>
<reference evidence="2 4" key="1">
    <citation type="submission" date="2023-07" db="EMBL/GenBank/DDBJ databases">
        <title>Sorghum-associated microbial communities from plants grown in Nebraska, USA.</title>
        <authorList>
            <person name="Schachtman D."/>
        </authorList>
    </citation>
    <scope>NUCLEOTIDE SEQUENCE</scope>
    <source>
        <strain evidence="2">DS1006</strain>
        <strain evidence="3 4">DS1016</strain>
    </source>
</reference>